<evidence type="ECO:0000313" key="1">
    <source>
        <dbReference type="EMBL" id="TFK35951.1"/>
    </source>
</evidence>
<dbReference type="AlphaFoldDB" id="A0A5C3M4C1"/>
<keyword evidence="2" id="KW-1185">Reference proteome</keyword>
<gene>
    <name evidence="1" type="ORF">BDQ12DRAFT_737243</name>
</gene>
<protein>
    <submittedName>
        <fullName evidence="1">Uncharacterized protein</fullName>
    </submittedName>
</protein>
<evidence type="ECO:0000313" key="2">
    <source>
        <dbReference type="Proteomes" id="UP000308652"/>
    </source>
</evidence>
<proteinExistence type="predicted"/>
<sequence>MTAANKAGVGVRGGGLVMRQHLELQHRWVPHQRLRTVVAANLIKQEYLSTLMHPHQHGYEHDGGMLYPTSFAQGWHSPFAYRTSFSVSSFLVSPSS</sequence>
<organism evidence="1 2">
    <name type="scientific">Crucibulum laeve</name>
    <dbReference type="NCBI Taxonomy" id="68775"/>
    <lineage>
        <taxon>Eukaryota</taxon>
        <taxon>Fungi</taxon>
        <taxon>Dikarya</taxon>
        <taxon>Basidiomycota</taxon>
        <taxon>Agaricomycotina</taxon>
        <taxon>Agaricomycetes</taxon>
        <taxon>Agaricomycetidae</taxon>
        <taxon>Agaricales</taxon>
        <taxon>Agaricineae</taxon>
        <taxon>Nidulariaceae</taxon>
        <taxon>Crucibulum</taxon>
    </lineage>
</organism>
<dbReference type="Proteomes" id="UP000308652">
    <property type="component" value="Unassembled WGS sequence"/>
</dbReference>
<dbReference type="EMBL" id="ML213617">
    <property type="protein sequence ID" value="TFK35951.1"/>
    <property type="molecule type" value="Genomic_DNA"/>
</dbReference>
<reference evidence="1 2" key="1">
    <citation type="journal article" date="2019" name="Nat. Ecol. Evol.">
        <title>Megaphylogeny resolves global patterns of mushroom evolution.</title>
        <authorList>
            <person name="Varga T."/>
            <person name="Krizsan K."/>
            <person name="Foldi C."/>
            <person name="Dima B."/>
            <person name="Sanchez-Garcia M."/>
            <person name="Sanchez-Ramirez S."/>
            <person name="Szollosi G.J."/>
            <person name="Szarkandi J.G."/>
            <person name="Papp V."/>
            <person name="Albert L."/>
            <person name="Andreopoulos W."/>
            <person name="Angelini C."/>
            <person name="Antonin V."/>
            <person name="Barry K.W."/>
            <person name="Bougher N.L."/>
            <person name="Buchanan P."/>
            <person name="Buyck B."/>
            <person name="Bense V."/>
            <person name="Catcheside P."/>
            <person name="Chovatia M."/>
            <person name="Cooper J."/>
            <person name="Damon W."/>
            <person name="Desjardin D."/>
            <person name="Finy P."/>
            <person name="Geml J."/>
            <person name="Haridas S."/>
            <person name="Hughes K."/>
            <person name="Justo A."/>
            <person name="Karasinski D."/>
            <person name="Kautmanova I."/>
            <person name="Kiss B."/>
            <person name="Kocsube S."/>
            <person name="Kotiranta H."/>
            <person name="LaButti K.M."/>
            <person name="Lechner B.E."/>
            <person name="Liimatainen K."/>
            <person name="Lipzen A."/>
            <person name="Lukacs Z."/>
            <person name="Mihaltcheva S."/>
            <person name="Morgado L.N."/>
            <person name="Niskanen T."/>
            <person name="Noordeloos M.E."/>
            <person name="Ohm R.A."/>
            <person name="Ortiz-Santana B."/>
            <person name="Ovrebo C."/>
            <person name="Racz N."/>
            <person name="Riley R."/>
            <person name="Savchenko A."/>
            <person name="Shiryaev A."/>
            <person name="Soop K."/>
            <person name="Spirin V."/>
            <person name="Szebenyi C."/>
            <person name="Tomsovsky M."/>
            <person name="Tulloss R.E."/>
            <person name="Uehling J."/>
            <person name="Grigoriev I.V."/>
            <person name="Vagvolgyi C."/>
            <person name="Papp T."/>
            <person name="Martin F.M."/>
            <person name="Miettinen O."/>
            <person name="Hibbett D.S."/>
            <person name="Nagy L.G."/>
        </authorList>
    </citation>
    <scope>NUCLEOTIDE SEQUENCE [LARGE SCALE GENOMIC DNA]</scope>
    <source>
        <strain evidence="1 2">CBS 166.37</strain>
    </source>
</reference>
<accession>A0A5C3M4C1</accession>
<name>A0A5C3M4C1_9AGAR</name>